<feature type="transmembrane region" description="Helical" evidence="6">
    <location>
        <begin position="35"/>
        <end position="55"/>
    </location>
</feature>
<dbReference type="AlphaFoldDB" id="A0A6F8VBB9"/>
<dbReference type="Pfam" id="PF23914">
    <property type="entry name" value="TPR_CcmH_CycH"/>
    <property type="match status" value="1"/>
</dbReference>
<reference evidence="9" key="1">
    <citation type="submission" date="2020-03" db="EMBL/GenBank/DDBJ databases">
        <title>Complete genome sequence of sulfur-oxidizing bacterium skT11.</title>
        <authorList>
            <person name="Kanda M."/>
            <person name="Kojima H."/>
            <person name="Fukui M."/>
        </authorList>
    </citation>
    <scope>NUCLEOTIDE SEQUENCE [LARGE SCALE GENOMIC DNA]</scope>
    <source>
        <strain evidence="9">skT11</strain>
    </source>
</reference>
<feature type="region of interest" description="Disordered" evidence="5">
    <location>
        <begin position="72"/>
        <end position="91"/>
    </location>
</feature>
<keyword evidence="6" id="KW-0472">Membrane</keyword>
<evidence type="ECO:0000313" key="9">
    <source>
        <dbReference type="Proteomes" id="UP000502260"/>
    </source>
</evidence>
<dbReference type="GO" id="GO:0017004">
    <property type="term" value="P:cytochrome complex assembly"/>
    <property type="evidence" value="ECO:0007669"/>
    <property type="project" value="UniProtKB-KW"/>
</dbReference>
<dbReference type="SUPFAM" id="SSF48452">
    <property type="entry name" value="TPR-like"/>
    <property type="match status" value="1"/>
</dbReference>
<keyword evidence="3 4" id="KW-0802">TPR repeat</keyword>
<sequence length="235" mass="25223">MVTGEEFERRQAALHASLMGAPQASAPALRRHLRWAVPAVIAIVAVPPVVIYTFFVKPKEVQNAPAPVAAMGMSAPGQKAQPQPQANKGGDLNTAAKHLADKMAKDPSNGEGWLLLARTYGELRQHKEAANAYAKAAALLPPDASLLADWADAYVMTHDRKWNDEARDIVKRALAADPKHLKALSLAGGEAFDRGDYKTAIDYWKRVKAVAPADSMDIKLADSNIAEATARTGGK</sequence>
<evidence type="ECO:0000313" key="8">
    <source>
        <dbReference type="EMBL" id="BCB26441.1"/>
    </source>
</evidence>
<evidence type="ECO:0000256" key="4">
    <source>
        <dbReference type="PROSITE-ProRule" id="PRU00339"/>
    </source>
</evidence>
<evidence type="ECO:0000256" key="3">
    <source>
        <dbReference type="ARBA" id="ARBA00022803"/>
    </source>
</evidence>
<keyword evidence="2" id="KW-0201">Cytochrome c-type biogenesis</keyword>
<accession>A0A6F8VBB9</accession>
<evidence type="ECO:0000256" key="5">
    <source>
        <dbReference type="SAM" id="MobiDB-lite"/>
    </source>
</evidence>
<proteinExistence type="predicted"/>
<dbReference type="Gene3D" id="1.25.40.10">
    <property type="entry name" value="Tetratricopeptide repeat domain"/>
    <property type="match status" value="1"/>
</dbReference>
<organism evidence="8 9">
    <name type="scientific">Sulfurimicrobium lacus</name>
    <dbReference type="NCBI Taxonomy" id="2715678"/>
    <lineage>
        <taxon>Bacteria</taxon>
        <taxon>Pseudomonadati</taxon>
        <taxon>Pseudomonadota</taxon>
        <taxon>Betaproteobacteria</taxon>
        <taxon>Nitrosomonadales</taxon>
        <taxon>Sulfuricellaceae</taxon>
        <taxon>Sulfurimicrobium</taxon>
    </lineage>
</organism>
<keyword evidence="6" id="KW-0812">Transmembrane</keyword>
<keyword evidence="9" id="KW-1185">Reference proteome</keyword>
<evidence type="ECO:0000256" key="1">
    <source>
        <dbReference type="ARBA" id="ARBA00022737"/>
    </source>
</evidence>
<name>A0A6F8VBB9_9PROT</name>
<dbReference type="InterPro" id="IPR019734">
    <property type="entry name" value="TPR_rpt"/>
</dbReference>
<evidence type="ECO:0000259" key="7">
    <source>
        <dbReference type="Pfam" id="PF23914"/>
    </source>
</evidence>
<dbReference type="KEGG" id="slac:SKTS_13270"/>
<dbReference type="InterPro" id="IPR011990">
    <property type="entry name" value="TPR-like_helical_dom_sf"/>
</dbReference>
<dbReference type="InterPro" id="IPR056413">
    <property type="entry name" value="TPR_CcmH_CycH"/>
</dbReference>
<keyword evidence="6" id="KW-1133">Transmembrane helix</keyword>
<dbReference type="PANTHER" id="PTHR47870">
    <property type="entry name" value="CYTOCHROME C-TYPE BIOGENESIS PROTEIN CCMH"/>
    <property type="match status" value="1"/>
</dbReference>
<dbReference type="EMBL" id="AP022853">
    <property type="protein sequence ID" value="BCB26441.1"/>
    <property type="molecule type" value="Genomic_DNA"/>
</dbReference>
<protein>
    <recommendedName>
        <fullName evidence="7">Cytochrome c-type biogenesis protein H TPR domain-containing protein</fullName>
    </recommendedName>
</protein>
<dbReference type="PANTHER" id="PTHR47870:SF1">
    <property type="entry name" value="CYTOCHROME C-TYPE BIOGENESIS PROTEIN CCMH"/>
    <property type="match status" value="1"/>
</dbReference>
<feature type="repeat" description="TPR" evidence="4">
    <location>
        <begin position="110"/>
        <end position="143"/>
    </location>
</feature>
<evidence type="ECO:0000256" key="2">
    <source>
        <dbReference type="ARBA" id="ARBA00022748"/>
    </source>
</evidence>
<dbReference type="SMART" id="SM00028">
    <property type="entry name" value="TPR"/>
    <property type="match status" value="2"/>
</dbReference>
<evidence type="ECO:0000256" key="6">
    <source>
        <dbReference type="SAM" id="Phobius"/>
    </source>
</evidence>
<keyword evidence="1" id="KW-0677">Repeat</keyword>
<feature type="domain" description="Cytochrome c-type biogenesis protein H TPR" evidence="7">
    <location>
        <begin position="88"/>
        <end position="215"/>
    </location>
</feature>
<dbReference type="InterPro" id="IPR051263">
    <property type="entry name" value="C-type_cytochrome_biogenesis"/>
</dbReference>
<dbReference type="PROSITE" id="PS50005">
    <property type="entry name" value="TPR"/>
    <property type="match status" value="1"/>
</dbReference>
<dbReference type="Proteomes" id="UP000502260">
    <property type="component" value="Chromosome"/>
</dbReference>
<feature type="compositionally biased region" description="Low complexity" evidence="5">
    <location>
        <begin position="75"/>
        <end position="86"/>
    </location>
</feature>
<gene>
    <name evidence="8" type="ORF">SKTS_13270</name>
</gene>